<keyword evidence="8" id="KW-1185">Reference proteome</keyword>
<evidence type="ECO:0000259" key="5">
    <source>
        <dbReference type="PROSITE" id="PS50089"/>
    </source>
</evidence>
<feature type="domain" description="B30.2/SPRY" evidence="6">
    <location>
        <begin position="279"/>
        <end position="469"/>
    </location>
</feature>
<evidence type="ECO:0000256" key="3">
    <source>
        <dbReference type="ARBA" id="ARBA00022833"/>
    </source>
</evidence>
<dbReference type="InterPro" id="IPR001841">
    <property type="entry name" value="Znf_RING"/>
</dbReference>
<dbReference type="InterPro" id="IPR001870">
    <property type="entry name" value="B30.2/SPRY"/>
</dbReference>
<comment type="caution">
    <text evidence="7">The sequence shown here is derived from an EMBL/GenBank/DDBJ whole genome shotgun (WGS) entry which is preliminary data.</text>
</comment>
<keyword evidence="3" id="KW-0862">Zinc</keyword>
<dbReference type="EMBL" id="BAABUK010000018">
    <property type="protein sequence ID" value="GAA5813810.1"/>
    <property type="molecule type" value="Genomic_DNA"/>
</dbReference>
<dbReference type="SUPFAM" id="SSF57850">
    <property type="entry name" value="RING/U-box"/>
    <property type="match status" value="1"/>
</dbReference>
<dbReference type="SUPFAM" id="SSF49899">
    <property type="entry name" value="Concanavalin A-like lectins/glucanases"/>
    <property type="match status" value="1"/>
</dbReference>
<dbReference type="PANTHER" id="PTHR13363">
    <property type="entry name" value="RING FINGER AND SRY DOMAIN-CONTAINING"/>
    <property type="match status" value="1"/>
</dbReference>
<evidence type="ECO:0000256" key="1">
    <source>
        <dbReference type="ARBA" id="ARBA00022723"/>
    </source>
</evidence>
<dbReference type="Gene3D" id="2.60.120.920">
    <property type="match status" value="1"/>
</dbReference>
<name>A0ABP9Z3X8_9FUNG</name>
<dbReference type="Pfam" id="PF00622">
    <property type="entry name" value="SPRY"/>
    <property type="match status" value="1"/>
</dbReference>
<dbReference type="InterPro" id="IPR045129">
    <property type="entry name" value="RNF123/RKP/RSPRY1"/>
</dbReference>
<evidence type="ECO:0000259" key="6">
    <source>
        <dbReference type="PROSITE" id="PS50188"/>
    </source>
</evidence>
<evidence type="ECO:0000313" key="8">
    <source>
        <dbReference type="Proteomes" id="UP001473302"/>
    </source>
</evidence>
<dbReference type="InterPro" id="IPR003877">
    <property type="entry name" value="SPRY_dom"/>
</dbReference>
<accession>A0ABP9Z3X8</accession>
<evidence type="ECO:0000256" key="4">
    <source>
        <dbReference type="PROSITE-ProRule" id="PRU00175"/>
    </source>
</evidence>
<keyword evidence="1" id="KW-0479">Metal-binding</keyword>
<dbReference type="Gene3D" id="3.30.40.10">
    <property type="entry name" value="Zinc/RING finger domain, C3HC4 (zinc finger)"/>
    <property type="match status" value="1"/>
</dbReference>
<dbReference type="InterPro" id="IPR043136">
    <property type="entry name" value="B30.2/SPRY_sf"/>
</dbReference>
<evidence type="ECO:0000313" key="7">
    <source>
        <dbReference type="EMBL" id="GAA5813810.1"/>
    </source>
</evidence>
<organism evidence="7 8">
    <name type="scientific">Mucor flavus</name>
    <dbReference type="NCBI Taxonomy" id="439312"/>
    <lineage>
        <taxon>Eukaryota</taxon>
        <taxon>Fungi</taxon>
        <taxon>Fungi incertae sedis</taxon>
        <taxon>Mucoromycota</taxon>
        <taxon>Mucoromycotina</taxon>
        <taxon>Mucoromycetes</taxon>
        <taxon>Mucorales</taxon>
        <taxon>Mucorineae</taxon>
        <taxon>Mucoraceae</taxon>
        <taxon>Mucor</taxon>
    </lineage>
</organism>
<feature type="domain" description="RING-type" evidence="5">
    <location>
        <begin position="506"/>
        <end position="541"/>
    </location>
</feature>
<dbReference type="PROSITE" id="PS50188">
    <property type="entry name" value="B302_SPRY"/>
    <property type="match status" value="1"/>
</dbReference>
<protein>
    <submittedName>
        <fullName evidence="7">Uncharacterized protein</fullName>
    </submittedName>
</protein>
<evidence type="ECO:0000256" key="2">
    <source>
        <dbReference type="ARBA" id="ARBA00022771"/>
    </source>
</evidence>
<dbReference type="Proteomes" id="UP001473302">
    <property type="component" value="Unassembled WGS sequence"/>
</dbReference>
<dbReference type="InterPro" id="IPR013083">
    <property type="entry name" value="Znf_RING/FYVE/PHD"/>
</dbReference>
<sequence>MHNIDAVLYPGVQLSWRRVMSIAQNTPDPAAIDNKLDDEVNDNPTSRIQCMGRALQNMYTITSQEEGYVAFISTMIQELQYNCPVSMTFVKHIIDFSEIPSKQTIQRATVLLFRVTAENERINQSILWSMLARKFAGNLAEAMWRDEIATVLIQSLLDKDKDRMVKIFALLALESFALTGSIKKRIVNHPLGLILALNQNLQECYHLLSEPPMIDSPNLTLVSTLRRKYTGKRFYHGLIKKLKIKKSKKPVVNPSATLPNIMPDGWSRLMQSQHCFLWSLNNIFNPSSSSASSTPLPKVFLNPKDCTSHCKLSENCLEIRNDTFYLESARATASVNSGVWYYEVLLLTNGVMQIGWGTKKCVFLQEEGCGVGDDPNGFAFDTYRSAIWAASEAIYPRTQRNIGHCKTGDVLGSLLDMDKGLCTFFVNGQDLGLTVQFQTSAKRQMLGLYPIISLTSHQHVIVNFGEQPWLYQPNIRHQPMCNSSRHVMDPVKKEEEEEHDWDGPLCTLCFSEPKDIVLFPCQHDGFGKNCAKVLEHCPLCRTKIDERVTVCKT</sequence>
<dbReference type="InterPro" id="IPR013320">
    <property type="entry name" value="ConA-like_dom_sf"/>
</dbReference>
<reference evidence="7 8" key="1">
    <citation type="submission" date="2024-04" db="EMBL/GenBank/DDBJ databases">
        <title>genome sequences of Mucor flavus KT1a and Helicostylum pulchrum KT1b strains isolated from the surface of a dry-aged beef.</title>
        <authorList>
            <person name="Toyotome T."/>
            <person name="Hosono M."/>
            <person name="Torimaru M."/>
            <person name="Fukuda K."/>
            <person name="Mikami N."/>
        </authorList>
    </citation>
    <scope>NUCLEOTIDE SEQUENCE [LARGE SCALE GENOMIC DNA]</scope>
    <source>
        <strain evidence="7 8">KT1a</strain>
    </source>
</reference>
<dbReference type="Pfam" id="PF13920">
    <property type="entry name" value="zf-C3HC4_3"/>
    <property type="match status" value="1"/>
</dbReference>
<dbReference type="SMART" id="SM00449">
    <property type="entry name" value="SPRY"/>
    <property type="match status" value="1"/>
</dbReference>
<dbReference type="PROSITE" id="PS50089">
    <property type="entry name" value="ZF_RING_2"/>
    <property type="match status" value="1"/>
</dbReference>
<keyword evidence="2 4" id="KW-0863">Zinc-finger</keyword>
<gene>
    <name evidence="7" type="ORF">MFLAVUS_007297</name>
</gene>
<dbReference type="PANTHER" id="PTHR13363:SF5">
    <property type="entry name" value="E3 UBIQUITIN-PROTEIN LIGASE RNF123"/>
    <property type="match status" value="1"/>
</dbReference>
<proteinExistence type="predicted"/>